<comment type="caution">
    <text evidence="1">The sequence shown here is derived from an EMBL/GenBank/DDBJ whole genome shotgun (WGS) entry which is preliminary data.</text>
</comment>
<keyword evidence="2" id="KW-1185">Reference proteome</keyword>
<protein>
    <submittedName>
        <fullName evidence="1">Uncharacterized protein</fullName>
    </submittedName>
</protein>
<reference evidence="1" key="1">
    <citation type="submission" date="2023-04" db="EMBL/GenBank/DDBJ databases">
        <title>A chromosome-level genome assembly of the parasitoid wasp Eretmocerus hayati.</title>
        <authorList>
            <person name="Zhong Y."/>
            <person name="Liu S."/>
            <person name="Liu Y."/>
        </authorList>
    </citation>
    <scope>NUCLEOTIDE SEQUENCE</scope>
    <source>
        <strain evidence="1">ZJU_SS_LIU_2023</strain>
    </source>
</reference>
<dbReference type="EMBL" id="CM056742">
    <property type="protein sequence ID" value="KAJ8676710.1"/>
    <property type="molecule type" value="Genomic_DNA"/>
</dbReference>
<evidence type="ECO:0000313" key="1">
    <source>
        <dbReference type="EMBL" id="KAJ8676710.1"/>
    </source>
</evidence>
<dbReference type="Proteomes" id="UP001239111">
    <property type="component" value="Chromosome 2"/>
</dbReference>
<evidence type="ECO:0000313" key="2">
    <source>
        <dbReference type="Proteomes" id="UP001239111"/>
    </source>
</evidence>
<sequence>MARAINFLKVIKNNWKKSIFGAAAFSYGVSYAINSFKTFNIMREYCMEAAVYGNQIILPHQKPQHITVILNPVAKKRKAKKLFEEYCEPLLHLAGFAVTIIQTQSENQARSLIANLNTHTDAIVVAGGDGTLSDVVTGIMRRCKDNISNAKQCPIGVLPLGQTNNVASTLFHGFEDLKEVRELAEATMAVVRGKTKLADVVKVELAEQEPEQSSEPIYAVGTVEWGAWKDARSRMDKYWYWGSLRRYVTFIFNGMKNNLSWDCKGVMHYSDPCKGCAQCYIKDVEVSTSNKRWWHVFVPKVKNFSSGADIIDYQQIVNENCGTTRELNFSATELQLITRNVSQKIPDIPLVRVEIGPENVGYRDFVAEGWSRLKGMKSMISQVIEAKDIEIHPSETITSANQEYFLYIDNEEFELRPVKFKLIPNSIKMFCS</sequence>
<name>A0ACC2P4M8_9HYME</name>
<organism evidence="1 2">
    <name type="scientific">Eretmocerus hayati</name>
    <dbReference type="NCBI Taxonomy" id="131215"/>
    <lineage>
        <taxon>Eukaryota</taxon>
        <taxon>Metazoa</taxon>
        <taxon>Ecdysozoa</taxon>
        <taxon>Arthropoda</taxon>
        <taxon>Hexapoda</taxon>
        <taxon>Insecta</taxon>
        <taxon>Pterygota</taxon>
        <taxon>Neoptera</taxon>
        <taxon>Endopterygota</taxon>
        <taxon>Hymenoptera</taxon>
        <taxon>Apocrita</taxon>
        <taxon>Proctotrupomorpha</taxon>
        <taxon>Chalcidoidea</taxon>
        <taxon>Aphelinidae</taxon>
        <taxon>Aphelininae</taxon>
        <taxon>Eretmocerus</taxon>
    </lineage>
</organism>
<accession>A0ACC2P4M8</accession>
<proteinExistence type="predicted"/>
<gene>
    <name evidence="1" type="ORF">QAD02_012497</name>
</gene>